<evidence type="ECO:0000313" key="3">
    <source>
        <dbReference type="Proteomes" id="UP000299102"/>
    </source>
</evidence>
<dbReference type="EMBL" id="BGZK01000694">
    <property type="protein sequence ID" value="GBP56492.1"/>
    <property type="molecule type" value="Genomic_DNA"/>
</dbReference>
<accession>A0A4C1X0L9</accession>
<organism evidence="2 3">
    <name type="scientific">Eumeta variegata</name>
    <name type="common">Bagworm moth</name>
    <name type="synonym">Eumeta japonica</name>
    <dbReference type="NCBI Taxonomy" id="151549"/>
    <lineage>
        <taxon>Eukaryota</taxon>
        <taxon>Metazoa</taxon>
        <taxon>Ecdysozoa</taxon>
        <taxon>Arthropoda</taxon>
        <taxon>Hexapoda</taxon>
        <taxon>Insecta</taxon>
        <taxon>Pterygota</taxon>
        <taxon>Neoptera</taxon>
        <taxon>Endopterygota</taxon>
        <taxon>Lepidoptera</taxon>
        <taxon>Glossata</taxon>
        <taxon>Ditrysia</taxon>
        <taxon>Tineoidea</taxon>
        <taxon>Psychidae</taxon>
        <taxon>Oiketicinae</taxon>
        <taxon>Eumeta</taxon>
    </lineage>
</organism>
<evidence type="ECO:0000313" key="2">
    <source>
        <dbReference type="EMBL" id="GBP56492.1"/>
    </source>
</evidence>
<evidence type="ECO:0000256" key="1">
    <source>
        <dbReference type="SAM" id="MobiDB-lite"/>
    </source>
</evidence>
<comment type="caution">
    <text evidence="2">The sequence shown here is derived from an EMBL/GenBank/DDBJ whole genome shotgun (WGS) entry which is preliminary data.</text>
</comment>
<gene>
    <name evidence="2" type="ORF">EVAR_42684_1</name>
</gene>
<dbReference type="AlphaFoldDB" id="A0A4C1X0L9"/>
<feature type="region of interest" description="Disordered" evidence="1">
    <location>
        <begin position="55"/>
        <end position="83"/>
    </location>
</feature>
<reference evidence="2 3" key="1">
    <citation type="journal article" date="2019" name="Commun. Biol.">
        <title>The bagworm genome reveals a unique fibroin gene that provides high tensile strength.</title>
        <authorList>
            <person name="Kono N."/>
            <person name="Nakamura H."/>
            <person name="Ohtoshi R."/>
            <person name="Tomita M."/>
            <person name="Numata K."/>
            <person name="Arakawa K."/>
        </authorList>
    </citation>
    <scope>NUCLEOTIDE SEQUENCE [LARGE SCALE GENOMIC DNA]</scope>
</reference>
<dbReference type="Proteomes" id="UP000299102">
    <property type="component" value="Unassembled WGS sequence"/>
</dbReference>
<protein>
    <submittedName>
        <fullName evidence="2">Uncharacterized protein</fullName>
    </submittedName>
</protein>
<keyword evidence="3" id="KW-1185">Reference proteome</keyword>
<name>A0A4C1X0L9_EUMVA</name>
<feature type="compositionally biased region" description="Basic and acidic residues" evidence="1">
    <location>
        <begin position="73"/>
        <end position="83"/>
    </location>
</feature>
<proteinExistence type="predicted"/>
<sequence>MPCVRGNRRPLRAGAGRRVAQSYRLSAGLDAALGEAAARCGRAGSRERVKHFARVGASPRPPPRAALAATSIRSERDAGVPTT</sequence>